<dbReference type="GO" id="GO:0042597">
    <property type="term" value="C:periplasmic space"/>
    <property type="evidence" value="ECO:0007669"/>
    <property type="project" value="UniProtKB-SubCell"/>
</dbReference>
<dbReference type="KEGG" id="buu:WS70_27480"/>
<gene>
    <name evidence="4" type="ORF">WS70_27480</name>
</gene>
<dbReference type="AlphaFoldDB" id="A0A1B4FP41"/>
<dbReference type="InterPro" id="IPR008972">
    <property type="entry name" value="Cupredoxin"/>
</dbReference>
<keyword evidence="5" id="KW-1185">Reference proteome</keyword>
<keyword evidence="2" id="KW-0732">Signal</keyword>
<feature type="domain" description="EfeO-type cupredoxin-like" evidence="3">
    <location>
        <begin position="9"/>
        <end position="111"/>
    </location>
</feature>
<sequence>MKTLQTISAFALAVFAASATQAFAADDTYNLTLKDHRFSPAGLTIPADKKVKVTVRNLDTTPAEFESDDFKAEKVIPAGKQADVLIGPLKAGVYEFHDEYHEAESKTKLTVK</sequence>
<evidence type="ECO:0000256" key="2">
    <source>
        <dbReference type="SAM" id="SignalP"/>
    </source>
</evidence>
<feature type="signal peptide" evidence="2">
    <location>
        <begin position="1"/>
        <end position="24"/>
    </location>
</feature>
<accession>A0A1B4FP41</accession>
<dbReference type="EMBL" id="CP013387">
    <property type="protein sequence ID" value="AOJ05430.1"/>
    <property type="molecule type" value="Genomic_DNA"/>
</dbReference>
<reference evidence="4 5" key="1">
    <citation type="submission" date="2015-12" db="EMBL/GenBank/DDBJ databases">
        <title>Diversity of Burkholderia near neighbor genomes.</title>
        <authorList>
            <person name="Sahl J."/>
            <person name="Wagner D."/>
            <person name="Keim P."/>
        </authorList>
    </citation>
    <scope>NUCLEOTIDE SEQUENCE [LARGE SCALE GENOMIC DNA]</scope>
    <source>
        <strain evidence="4 5">BDU6</strain>
    </source>
</reference>
<organism evidence="4 5">
    <name type="scientific">Burkholderia mayonis</name>
    <dbReference type="NCBI Taxonomy" id="1385591"/>
    <lineage>
        <taxon>Bacteria</taxon>
        <taxon>Pseudomonadati</taxon>
        <taxon>Pseudomonadota</taxon>
        <taxon>Betaproteobacteria</taxon>
        <taxon>Burkholderiales</taxon>
        <taxon>Burkholderiaceae</taxon>
        <taxon>Burkholderia</taxon>
        <taxon>pseudomallei group</taxon>
    </lineage>
</organism>
<protein>
    <submittedName>
        <fullName evidence="4">Cupredoxin-like domain protein</fullName>
    </submittedName>
</protein>
<dbReference type="Proteomes" id="UP000062519">
    <property type="component" value="Chromosome 2"/>
</dbReference>
<dbReference type="RefSeq" id="WP_059596933.1">
    <property type="nucleotide sequence ID" value="NZ_CP013387.1"/>
</dbReference>
<comment type="subcellular location">
    <subcellularLocation>
        <location evidence="1">Periplasm</location>
    </subcellularLocation>
</comment>
<evidence type="ECO:0000259" key="3">
    <source>
        <dbReference type="Pfam" id="PF13473"/>
    </source>
</evidence>
<dbReference type="InterPro" id="IPR028096">
    <property type="entry name" value="EfeO_Cupredoxin"/>
</dbReference>
<dbReference type="Pfam" id="PF13473">
    <property type="entry name" value="Cupredoxin_1"/>
    <property type="match status" value="1"/>
</dbReference>
<name>A0A1B4FP41_9BURK</name>
<evidence type="ECO:0000313" key="4">
    <source>
        <dbReference type="EMBL" id="AOJ05430.1"/>
    </source>
</evidence>
<feature type="chain" id="PRO_5015319250" evidence="2">
    <location>
        <begin position="25"/>
        <end position="112"/>
    </location>
</feature>
<evidence type="ECO:0000313" key="5">
    <source>
        <dbReference type="Proteomes" id="UP000062519"/>
    </source>
</evidence>
<dbReference type="Gene3D" id="2.60.40.420">
    <property type="entry name" value="Cupredoxins - blue copper proteins"/>
    <property type="match status" value="1"/>
</dbReference>
<dbReference type="SUPFAM" id="SSF49503">
    <property type="entry name" value="Cupredoxins"/>
    <property type="match status" value="1"/>
</dbReference>
<proteinExistence type="predicted"/>
<evidence type="ECO:0000256" key="1">
    <source>
        <dbReference type="ARBA" id="ARBA00004418"/>
    </source>
</evidence>